<dbReference type="SMART" id="SM01152">
    <property type="entry name" value="DUF167"/>
    <property type="match status" value="1"/>
</dbReference>
<comment type="caution">
    <text evidence="2">The sequence shown here is derived from an EMBL/GenBank/DDBJ whole genome shotgun (WGS) entry which is preliminary data.</text>
</comment>
<evidence type="ECO:0000313" key="2">
    <source>
        <dbReference type="EMBL" id="OGG47007.1"/>
    </source>
</evidence>
<reference evidence="2 3" key="1">
    <citation type="journal article" date="2016" name="Nat. Commun.">
        <title>Thousands of microbial genomes shed light on interconnected biogeochemical processes in an aquifer system.</title>
        <authorList>
            <person name="Anantharaman K."/>
            <person name="Brown C.T."/>
            <person name="Hug L.A."/>
            <person name="Sharon I."/>
            <person name="Castelle C.J."/>
            <person name="Probst A.J."/>
            <person name="Thomas B.C."/>
            <person name="Singh A."/>
            <person name="Wilkins M.J."/>
            <person name="Karaoz U."/>
            <person name="Brodie E.L."/>
            <person name="Williams K.H."/>
            <person name="Hubbard S.S."/>
            <person name="Banfield J.F."/>
        </authorList>
    </citation>
    <scope>NUCLEOTIDE SEQUENCE [LARGE SCALE GENOMIC DNA]</scope>
</reference>
<dbReference type="Proteomes" id="UP000178344">
    <property type="component" value="Unassembled WGS sequence"/>
</dbReference>
<name>A0A1F6CDD1_9BACT</name>
<protein>
    <submittedName>
        <fullName evidence="2">Uncharacterized protein</fullName>
    </submittedName>
</protein>
<evidence type="ECO:0000313" key="3">
    <source>
        <dbReference type="Proteomes" id="UP000178344"/>
    </source>
</evidence>
<dbReference type="Pfam" id="PF02594">
    <property type="entry name" value="DUF167"/>
    <property type="match status" value="1"/>
</dbReference>
<comment type="similarity">
    <text evidence="1">Belongs to the UPF0235 family.</text>
</comment>
<evidence type="ECO:0000256" key="1">
    <source>
        <dbReference type="ARBA" id="ARBA00010364"/>
    </source>
</evidence>
<dbReference type="InterPro" id="IPR003746">
    <property type="entry name" value="DUF167"/>
</dbReference>
<dbReference type="SUPFAM" id="SSF69786">
    <property type="entry name" value="YggU-like"/>
    <property type="match status" value="1"/>
</dbReference>
<dbReference type="Gene3D" id="3.30.1200.10">
    <property type="entry name" value="YggU-like"/>
    <property type="match status" value="1"/>
</dbReference>
<proteinExistence type="inferred from homology"/>
<gene>
    <name evidence="2" type="ORF">A2671_00485</name>
</gene>
<organism evidence="2 3">
    <name type="scientific">Candidatus Kaiserbacteria bacterium RIFCSPHIGHO2_01_FULL_49_13</name>
    <dbReference type="NCBI Taxonomy" id="1798477"/>
    <lineage>
        <taxon>Bacteria</taxon>
        <taxon>Candidatus Kaiseribacteriota</taxon>
    </lineage>
</organism>
<accession>A0A1F6CDD1</accession>
<sequence length="97" mass="11023">MNGAKRPILSLSKGLFWLYAIFRSMYIKVFVTPGAKKELVERTSDTQFEISVREPAERNLANRRVVQLIAREFSLPEGKVRIISGHRSGSKMLSVDV</sequence>
<dbReference type="NCBIfam" id="TIGR00251">
    <property type="entry name" value="DUF167 family protein"/>
    <property type="match status" value="1"/>
</dbReference>
<dbReference type="InterPro" id="IPR036591">
    <property type="entry name" value="YggU-like_sf"/>
</dbReference>
<dbReference type="EMBL" id="MFKQ01000033">
    <property type="protein sequence ID" value="OGG47007.1"/>
    <property type="molecule type" value="Genomic_DNA"/>
</dbReference>
<dbReference type="AlphaFoldDB" id="A0A1F6CDD1"/>